<sequence>MIGDLVEINPPCIDFSQILQFVYLLLMDTGTECDDMWTSFEDPSTQDITRKTEIMVLKAGNKKLYKATLKRNIQFNYLCHWVTEDLSDNMDIEK</sequence>
<dbReference type="Proteomes" id="UP001153954">
    <property type="component" value="Unassembled WGS sequence"/>
</dbReference>
<keyword evidence="2" id="KW-1185">Reference proteome</keyword>
<dbReference type="EMBL" id="CAKOGL010000014">
    <property type="protein sequence ID" value="CAH2094248.1"/>
    <property type="molecule type" value="Genomic_DNA"/>
</dbReference>
<evidence type="ECO:0000313" key="2">
    <source>
        <dbReference type="Proteomes" id="UP001153954"/>
    </source>
</evidence>
<proteinExistence type="predicted"/>
<organism evidence="1 2">
    <name type="scientific">Euphydryas editha</name>
    <name type="common">Edith's checkerspot</name>
    <dbReference type="NCBI Taxonomy" id="104508"/>
    <lineage>
        <taxon>Eukaryota</taxon>
        <taxon>Metazoa</taxon>
        <taxon>Ecdysozoa</taxon>
        <taxon>Arthropoda</taxon>
        <taxon>Hexapoda</taxon>
        <taxon>Insecta</taxon>
        <taxon>Pterygota</taxon>
        <taxon>Neoptera</taxon>
        <taxon>Endopterygota</taxon>
        <taxon>Lepidoptera</taxon>
        <taxon>Glossata</taxon>
        <taxon>Ditrysia</taxon>
        <taxon>Papilionoidea</taxon>
        <taxon>Nymphalidae</taxon>
        <taxon>Nymphalinae</taxon>
        <taxon>Euphydryas</taxon>
    </lineage>
</organism>
<name>A0AAU9U8D5_EUPED</name>
<evidence type="ECO:0000313" key="1">
    <source>
        <dbReference type="EMBL" id="CAH2094248.1"/>
    </source>
</evidence>
<comment type="caution">
    <text evidence="1">The sequence shown here is derived from an EMBL/GenBank/DDBJ whole genome shotgun (WGS) entry which is preliminary data.</text>
</comment>
<dbReference type="AlphaFoldDB" id="A0AAU9U8D5"/>
<accession>A0AAU9U8D5</accession>
<reference evidence="1" key="1">
    <citation type="submission" date="2022-03" db="EMBL/GenBank/DDBJ databases">
        <authorList>
            <person name="Tunstrom K."/>
        </authorList>
    </citation>
    <scope>NUCLEOTIDE SEQUENCE</scope>
</reference>
<protein>
    <submittedName>
        <fullName evidence="1">Uncharacterized protein</fullName>
    </submittedName>
</protein>
<gene>
    <name evidence="1" type="ORF">EEDITHA_LOCUS9830</name>
</gene>